<name>A0A5C2SU77_9APHY</name>
<organism evidence="1 2">
    <name type="scientific">Lentinus tigrinus ALCF2SS1-6</name>
    <dbReference type="NCBI Taxonomy" id="1328759"/>
    <lineage>
        <taxon>Eukaryota</taxon>
        <taxon>Fungi</taxon>
        <taxon>Dikarya</taxon>
        <taxon>Basidiomycota</taxon>
        <taxon>Agaricomycotina</taxon>
        <taxon>Agaricomycetes</taxon>
        <taxon>Polyporales</taxon>
        <taxon>Polyporaceae</taxon>
        <taxon>Lentinus</taxon>
    </lineage>
</organism>
<protein>
    <submittedName>
        <fullName evidence="1">Uncharacterized protein</fullName>
    </submittedName>
</protein>
<dbReference type="OrthoDB" id="2740988at2759"/>
<evidence type="ECO:0000313" key="1">
    <source>
        <dbReference type="EMBL" id="RPD66619.1"/>
    </source>
</evidence>
<dbReference type="Gene3D" id="3.80.10.10">
    <property type="entry name" value="Ribonuclease Inhibitor"/>
    <property type="match status" value="1"/>
</dbReference>
<gene>
    <name evidence="1" type="ORF">L227DRAFT_649309</name>
</gene>
<proteinExistence type="predicted"/>
<keyword evidence="2" id="KW-1185">Reference proteome</keyword>
<evidence type="ECO:0000313" key="2">
    <source>
        <dbReference type="Proteomes" id="UP000313359"/>
    </source>
</evidence>
<dbReference type="Proteomes" id="UP000313359">
    <property type="component" value="Unassembled WGS sequence"/>
</dbReference>
<dbReference type="InterPro" id="IPR032675">
    <property type="entry name" value="LRR_dom_sf"/>
</dbReference>
<sequence length="436" mass="49339">MMPRTFSFQDCGVVIEGDIDTSTPPIGNLRSLAKYATHISRLNLTSDTCSTPYFNPEPLESLLSKELPKLRELRIWVYPPTVFPFPITISHARHPQLKSLSLIGVQIDMRSSLKTLNHLELCNYPPGVRPLERFRFTALLKTGCSLRSLVLRWYLTNAYSDEKEMRLEYGRLFSPSVSYDEYPGTRIDLPRLKTFVIEDIPRNTAQMIDTWMGQRIPTNTHVVATYGPADFTNRWSTETGQGSLFIDAIAQRSPQDSHPIPPGVFDQIKTARLSFDGGRVTLACDAYSEHERRSGIPLVIQLQLLEFERLDRQSRVTLHAMALRSVRWVLCDAARSSSLRALEIEGVSDEVGVAAWIELLDTIRCVPEPALRTLTLIQDPRKSSGQAKEDLLRALRVRQRDSGFTMPAGLTVIHTLGTKSSEEIIFEVQPTRWTRG</sequence>
<accession>A0A5C2SU77</accession>
<dbReference type="EMBL" id="ML122251">
    <property type="protein sequence ID" value="RPD66619.1"/>
    <property type="molecule type" value="Genomic_DNA"/>
</dbReference>
<reference evidence="1" key="1">
    <citation type="journal article" date="2018" name="Genome Biol. Evol.">
        <title>Genomics and development of Lentinus tigrinus, a white-rot wood-decaying mushroom with dimorphic fruiting bodies.</title>
        <authorList>
            <person name="Wu B."/>
            <person name="Xu Z."/>
            <person name="Knudson A."/>
            <person name="Carlson A."/>
            <person name="Chen N."/>
            <person name="Kovaka S."/>
            <person name="LaButti K."/>
            <person name="Lipzen A."/>
            <person name="Pennachio C."/>
            <person name="Riley R."/>
            <person name="Schakwitz W."/>
            <person name="Umezawa K."/>
            <person name="Ohm R.A."/>
            <person name="Grigoriev I.V."/>
            <person name="Nagy L.G."/>
            <person name="Gibbons J."/>
            <person name="Hibbett D."/>
        </authorList>
    </citation>
    <scope>NUCLEOTIDE SEQUENCE [LARGE SCALE GENOMIC DNA]</scope>
    <source>
        <strain evidence="1">ALCF2SS1-6</strain>
    </source>
</reference>
<dbReference type="AlphaFoldDB" id="A0A5C2SU77"/>